<gene>
    <name evidence="1" type="ORF">EPK99_13515</name>
</gene>
<evidence type="ECO:0000313" key="2">
    <source>
        <dbReference type="Proteomes" id="UP000287687"/>
    </source>
</evidence>
<dbReference type="Proteomes" id="UP000287687">
    <property type="component" value="Unassembled WGS sequence"/>
</dbReference>
<accession>A0A444LF12</accession>
<dbReference type="RefSeq" id="WP_128443609.1">
    <property type="nucleotide sequence ID" value="NZ_SBIP01000003.1"/>
</dbReference>
<dbReference type="AlphaFoldDB" id="A0A444LF12"/>
<reference evidence="1 2" key="1">
    <citation type="submission" date="2019-01" db="EMBL/GenBank/DDBJ databases">
        <title>The draft genome of Rhizobium sp. 24NR.</title>
        <authorList>
            <person name="Liu L."/>
            <person name="Liang L."/>
            <person name="Shi S."/>
            <person name="Xu L."/>
            <person name="Wang X."/>
            <person name="Li L."/>
            <person name="Zhang X."/>
        </authorList>
    </citation>
    <scope>NUCLEOTIDE SEQUENCE [LARGE SCALE GENOMIC DNA]</scope>
    <source>
        <strain evidence="1 2">24NR</strain>
    </source>
</reference>
<protein>
    <submittedName>
        <fullName evidence="1">Cold-shock protein</fullName>
    </submittedName>
</protein>
<keyword evidence="2" id="KW-1185">Reference proteome</keyword>
<dbReference type="EMBL" id="SBIP01000003">
    <property type="protein sequence ID" value="RWX76691.1"/>
    <property type="molecule type" value="Genomic_DNA"/>
</dbReference>
<evidence type="ECO:0000313" key="1">
    <source>
        <dbReference type="EMBL" id="RWX76691.1"/>
    </source>
</evidence>
<comment type="caution">
    <text evidence="1">The sequence shown here is derived from an EMBL/GenBank/DDBJ whole genome shotgun (WGS) entry which is preliminary data.</text>
</comment>
<name>A0A444LF12_9HYPH</name>
<sequence length="93" mass="10289">MSLTIYAVGDALVLRAGLTRTAVGIRTCRVVGVLPNADRGEQQYRVRFGNENFERRIVGSDIDRTETAANEQTAVIELENEGGPWLKPMRIGK</sequence>
<proteinExistence type="predicted"/>
<dbReference type="OrthoDB" id="8282301at2"/>
<organism evidence="1 2">
    <name type="scientific">Neorhizobium lilium</name>
    <dbReference type="NCBI Taxonomy" id="2503024"/>
    <lineage>
        <taxon>Bacteria</taxon>
        <taxon>Pseudomonadati</taxon>
        <taxon>Pseudomonadota</taxon>
        <taxon>Alphaproteobacteria</taxon>
        <taxon>Hyphomicrobiales</taxon>
        <taxon>Rhizobiaceae</taxon>
        <taxon>Rhizobium/Agrobacterium group</taxon>
        <taxon>Neorhizobium</taxon>
    </lineage>
</organism>